<dbReference type="RefSeq" id="WP_213541052.1">
    <property type="nucleotide sequence ID" value="NZ_AP023418.1"/>
</dbReference>
<reference evidence="2" key="1">
    <citation type="submission" date="2020-09" db="EMBL/GenBank/DDBJ databases">
        <title>New species isolated from human feces.</title>
        <authorList>
            <person name="Kitahara M."/>
            <person name="Shigeno Y."/>
            <person name="Shime M."/>
            <person name="Matsumoto Y."/>
            <person name="Nakamura S."/>
            <person name="Motooka D."/>
            <person name="Fukuoka S."/>
            <person name="Nishikawa H."/>
            <person name="Benno Y."/>
        </authorList>
    </citation>
    <scope>NUCLEOTIDE SEQUENCE</scope>
    <source>
        <strain evidence="2">MM50</strain>
    </source>
</reference>
<dbReference type="InterPro" id="IPR004165">
    <property type="entry name" value="CoA_trans_fam_I"/>
</dbReference>
<dbReference type="Pfam" id="PF01144">
    <property type="entry name" value="CoA_trans"/>
    <property type="match status" value="1"/>
</dbReference>
<protein>
    <submittedName>
        <fullName evidence="2">Succinyl-CoA--3-ketoacid-CoA transferase</fullName>
    </submittedName>
</protein>
<dbReference type="SMART" id="SM00882">
    <property type="entry name" value="CoA_trans"/>
    <property type="match status" value="1"/>
</dbReference>
<dbReference type="AlphaFoldDB" id="A0A810QD67"/>
<keyword evidence="1 2" id="KW-0808">Transferase</keyword>
<dbReference type="Proteomes" id="UP000681035">
    <property type="component" value="Chromosome"/>
</dbReference>
<dbReference type="InterPro" id="IPR037171">
    <property type="entry name" value="NagB/RpiA_transferase-like"/>
</dbReference>
<gene>
    <name evidence="2" type="ORF">MM50RIKEN_22460</name>
</gene>
<dbReference type="Gene3D" id="3.40.1080.10">
    <property type="entry name" value="Glutaconate Coenzyme A-transferase"/>
    <property type="match status" value="1"/>
</dbReference>
<sequence length="216" mass="23022">MDNRHFIARRAARYFHSGDVVNLGIGIPSLCGNYAESGVLFQTENGFIGVGATAQGIEISDRLFNAGGIPYLPALGGCAFDVAKSFGIIRSGRMAATVLGALQVSQHGDLANWATPDRAFGMGGAMDLVNGAKQVIVAMELCAKDGSPKLVKECTLPYTGRRCVDHIVTERCVIDVTPEGLVLSELRRGHSVEEICSAVEPPLIVSPELKEMEEDC</sequence>
<dbReference type="EMBL" id="AP023418">
    <property type="protein sequence ID" value="BCK82483.1"/>
    <property type="molecule type" value="Genomic_DNA"/>
</dbReference>
<evidence type="ECO:0000313" key="3">
    <source>
        <dbReference type="Proteomes" id="UP000681035"/>
    </source>
</evidence>
<proteinExistence type="predicted"/>
<dbReference type="GO" id="GO:0008410">
    <property type="term" value="F:CoA-transferase activity"/>
    <property type="evidence" value="ECO:0007669"/>
    <property type="project" value="InterPro"/>
</dbReference>
<dbReference type="KEGG" id="vcop:MM50RIKEN_22460"/>
<evidence type="ECO:0000256" key="1">
    <source>
        <dbReference type="ARBA" id="ARBA00022679"/>
    </source>
</evidence>
<dbReference type="SUPFAM" id="SSF100950">
    <property type="entry name" value="NagB/RpiA/CoA transferase-like"/>
    <property type="match status" value="1"/>
</dbReference>
<evidence type="ECO:0000313" key="2">
    <source>
        <dbReference type="EMBL" id="BCK82483.1"/>
    </source>
</evidence>
<name>A0A810QD67_9FIRM</name>
<dbReference type="PANTHER" id="PTHR13707:SF60">
    <property type="entry name" value="ACETATE COA-TRANSFERASE SUBUNIT ALPHA"/>
    <property type="match status" value="1"/>
</dbReference>
<dbReference type="PANTHER" id="PTHR13707">
    <property type="entry name" value="KETOACID-COENZYME A TRANSFERASE"/>
    <property type="match status" value="1"/>
</dbReference>
<accession>A0A810QD67</accession>
<organism evidence="2 3">
    <name type="scientific">Vescimonas coprocola</name>
    <dbReference type="NCBI Taxonomy" id="2714355"/>
    <lineage>
        <taxon>Bacteria</taxon>
        <taxon>Bacillati</taxon>
        <taxon>Bacillota</taxon>
        <taxon>Clostridia</taxon>
        <taxon>Eubacteriales</taxon>
        <taxon>Oscillospiraceae</taxon>
        <taxon>Vescimonas</taxon>
    </lineage>
</organism>
<keyword evidence="3" id="KW-1185">Reference proteome</keyword>